<organism evidence="2 3">
    <name type="scientific">Longispora fulva</name>
    <dbReference type="NCBI Taxonomy" id="619741"/>
    <lineage>
        <taxon>Bacteria</taxon>
        <taxon>Bacillati</taxon>
        <taxon>Actinomycetota</taxon>
        <taxon>Actinomycetes</taxon>
        <taxon>Micromonosporales</taxon>
        <taxon>Micromonosporaceae</taxon>
        <taxon>Longispora</taxon>
    </lineage>
</organism>
<dbReference type="EMBL" id="JADOUF010000001">
    <property type="protein sequence ID" value="MBG6134558.1"/>
    <property type="molecule type" value="Genomic_DNA"/>
</dbReference>
<sequence length="147" mass="15544">MNDLTPPTSAQARERLATAQGLATTTARRGAVVGSITTAAVGVLMAGALAATSYFASRNPIALALSFAVYGIALALLMAWHRRTQVVAQRGFGRAYIRALITTIVLYATGVALLPQHLSWPWTTAYCVLVALPMLVTATRMATGARR</sequence>
<dbReference type="AlphaFoldDB" id="A0A8J7GEX0"/>
<keyword evidence="3" id="KW-1185">Reference proteome</keyword>
<feature type="transmembrane region" description="Helical" evidence="1">
    <location>
        <begin position="31"/>
        <end position="55"/>
    </location>
</feature>
<name>A0A8J7GEX0_9ACTN</name>
<feature type="transmembrane region" description="Helical" evidence="1">
    <location>
        <begin position="120"/>
        <end position="138"/>
    </location>
</feature>
<gene>
    <name evidence="2" type="ORF">IW245_000752</name>
</gene>
<evidence type="ECO:0000313" key="2">
    <source>
        <dbReference type="EMBL" id="MBG6134558.1"/>
    </source>
</evidence>
<keyword evidence="1" id="KW-0812">Transmembrane</keyword>
<keyword evidence="1" id="KW-1133">Transmembrane helix</keyword>
<keyword evidence="1" id="KW-0472">Membrane</keyword>
<feature type="transmembrane region" description="Helical" evidence="1">
    <location>
        <begin position="92"/>
        <end position="114"/>
    </location>
</feature>
<dbReference type="RefSeq" id="WP_197001777.1">
    <property type="nucleotide sequence ID" value="NZ_BONS01000023.1"/>
</dbReference>
<evidence type="ECO:0000313" key="3">
    <source>
        <dbReference type="Proteomes" id="UP000622552"/>
    </source>
</evidence>
<protein>
    <submittedName>
        <fullName evidence="2">Uncharacterized protein</fullName>
    </submittedName>
</protein>
<evidence type="ECO:0000256" key="1">
    <source>
        <dbReference type="SAM" id="Phobius"/>
    </source>
</evidence>
<comment type="caution">
    <text evidence="2">The sequence shown here is derived from an EMBL/GenBank/DDBJ whole genome shotgun (WGS) entry which is preliminary data.</text>
</comment>
<reference evidence="2" key="1">
    <citation type="submission" date="2020-11" db="EMBL/GenBank/DDBJ databases">
        <title>Sequencing the genomes of 1000 actinobacteria strains.</title>
        <authorList>
            <person name="Klenk H.-P."/>
        </authorList>
    </citation>
    <scope>NUCLEOTIDE SEQUENCE</scope>
    <source>
        <strain evidence="2">DSM 45356</strain>
    </source>
</reference>
<proteinExistence type="predicted"/>
<dbReference type="Proteomes" id="UP000622552">
    <property type="component" value="Unassembled WGS sequence"/>
</dbReference>
<accession>A0A8J7GEX0</accession>
<feature type="transmembrane region" description="Helical" evidence="1">
    <location>
        <begin position="61"/>
        <end position="80"/>
    </location>
</feature>